<evidence type="ECO:0000313" key="1">
    <source>
        <dbReference type="EMBL" id="THF53231.1"/>
    </source>
</evidence>
<sequence length="119" mass="13964">MKNIQFAHFDKFNDTSNYSMVADNIYQGPDEEHLFGLRYELEEEEDSQYPLEDILDKFYLYISDFEDEENFATSRNVTIELSGELEDIKAATAAIIGKRVYNQEYNDEEGVTRVRLVIE</sequence>
<proteinExistence type="predicted"/>
<accession>A0A4S4A452</accession>
<dbReference type="AlphaFoldDB" id="A0A4S4A452"/>
<dbReference type="EMBL" id="SSNZ01000001">
    <property type="protein sequence ID" value="THF53231.1"/>
    <property type="molecule type" value="Genomic_DNA"/>
</dbReference>
<evidence type="ECO:0000313" key="2">
    <source>
        <dbReference type="Proteomes" id="UP000307507"/>
    </source>
</evidence>
<reference evidence="1 2" key="1">
    <citation type="submission" date="2019-04" db="EMBL/GenBank/DDBJ databases">
        <title>Flavobacterium sp. nov. isolated from construction timber.</title>
        <authorList>
            <person name="Lin S.-Y."/>
            <person name="Chang C.-T."/>
            <person name="Young C.-C."/>
        </authorList>
    </citation>
    <scope>NUCLEOTIDE SEQUENCE [LARGE SCALE GENOMIC DNA]</scope>
    <source>
        <strain evidence="1 2">CC-CTC003</strain>
    </source>
</reference>
<gene>
    <name evidence="1" type="ORF">E6C50_03245</name>
</gene>
<dbReference type="Proteomes" id="UP000307507">
    <property type="component" value="Unassembled WGS sequence"/>
</dbReference>
<keyword evidence="2" id="KW-1185">Reference proteome</keyword>
<dbReference type="RefSeq" id="WP_136401754.1">
    <property type="nucleotide sequence ID" value="NZ_SSNZ01000001.1"/>
</dbReference>
<organism evidence="1 2">
    <name type="scientific">Flavobacterium supellecticarium</name>
    <dbReference type="NCBI Taxonomy" id="2565924"/>
    <lineage>
        <taxon>Bacteria</taxon>
        <taxon>Pseudomonadati</taxon>
        <taxon>Bacteroidota</taxon>
        <taxon>Flavobacteriia</taxon>
        <taxon>Flavobacteriales</taxon>
        <taxon>Flavobacteriaceae</taxon>
        <taxon>Flavobacterium</taxon>
    </lineage>
</organism>
<protein>
    <submittedName>
        <fullName evidence="1">Uncharacterized protein</fullName>
    </submittedName>
</protein>
<comment type="caution">
    <text evidence="1">The sequence shown here is derived from an EMBL/GenBank/DDBJ whole genome shotgun (WGS) entry which is preliminary data.</text>
</comment>
<dbReference type="OrthoDB" id="5192882at2"/>
<name>A0A4S4A452_9FLAO</name>